<dbReference type="OrthoDB" id="8769282at2"/>
<dbReference type="Pfam" id="PF04393">
    <property type="entry name" value="DUF535"/>
    <property type="match status" value="1"/>
</dbReference>
<dbReference type="Proteomes" id="UP000184339">
    <property type="component" value="Unassembled WGS sequence"/>
</dbReference>
<evidence type="ECO:0000313" key="1">
    <source>
        <dbReference type="EMBL" id="SHN67737.1"/>
    </source>
</evidence>
<keyword evidence="2" id="KW-1185">Reference proteome</keyword>
<dbReference type="PANTHER" id="PTHR38785">
    <property type="entry name" value="HOMOLOG OF VIRK"/>
    <property type="match status" value="1"/>
</dbReference>
<dbReference type="InterPro" id="IPR007488">
    <property type="entry name" value="DUF535"/>
</dbReference>
<sequence length="319" mass="36141">MEMQNTQPLGPLRAVTQLLDRAHHLVFKRTLPLLLQARSHLRLLSVLATPSVAELIARHPAMRYKYLRSNYLMGSLSVADSLQTMIHHYRSLGDKVLPCFFARIFDDRPAIWEHAINDHQFKIRLAFPRHLGNGKAVFDHEGDLSVIFEMDQVPLYVLSMTLVPHHVATRSWGINSQTGVMFVGRVQGVRDRVEEMRTATKALKDIAPPRILLCAVEALATTLGADIIAGVSNAEQLERRRQGDKHDTFFDYDAFWQQVGAEPATSGVFCAPAQLPEKPIEKIQQKHRSRALSKRHFRKTVMESVTSNLIRDFLVATSH</sequence>
<reference evidence="2" key="1">
    <citation type="submission" date="2016-11" db="EMBL/GenBank/DDBJ databases">
        <authorList>
            <person name="Varghese N."/>
            <person name="Submissions S."/>
        </authorList>
    </citation>
    <scope>NUCLEOTIDE SEQUENCE [LARGE SCALE GENOMIC DNA]</scope>
    <source>
        <strain evidence="2">Sac-22</strain>
    </source>
</reference>
<accession>A0A1M7TAR4</accession>
<gene>
    <name evidence="1" type="ORF">SAMN05192549_11236</name>
</gene>
<name>A0A1M7TAR4_9BURK</name>
<evidence type="ECO:0000313" key="2">
    <source>
        <dbReference type="Proteomes" id="UP000184339"/>
    </source>
</evidence>
<dbReference type="AlphaFoldDB" id="A0A1M7TAR4"/>
<protein>
    <submittedName>
        <fullName evidence="1">Uncharacterized protein VirK/YbjX</fullName>
    </submittedName>
</protein>
<organism evidence="1 2">
    <name type="scientific">Duganella sacchari</name>
    <dbReference type="NCBI Taxonomy" id="551987"/>
    <lineage>
        <taxon>Bacteria</taxon>
        <taxon>Pseudomonadati</taxon>
        <taxon>Pseudomonadota</taxon>
        <taxon>Betaproteobacteria</taxon>
        <taxon>Burkholderiales</taxon>
        <taxon>Oxalobacteraceae</taxon>
        <taxon>Telluria group</taxon>
        <taxon>Duganella</taxon>
    </lineage>
</organism>
<proteinExistence type="predicted"/>
<dbReference type="EMBL" id="FRCX01000012">
    <property type="protein sequence ID" value="SHN67737.1"/>
    <property type="molecule type" value="Genomic_DNA"/>
</dbReference>
<dbReference type="STRING" id="551987.SAMN05192549_11236"/>
<dbReference type="GO" id="GO:0006974">
    <property type="term" value="P:DNA damage response"/>
    <property type="evidence" value="ECO:0007669"/>
    <property type="project" value="TreeGrafter"/>
</dbReference>
<dbReference type="PANTHER" id="PTHR38785:SF1">
    <property type="entry name" value="HOMOLOG OF VIRK"/>
    <property type="match status" value="1"/>
</dbReference>